<proteinExistence type="inferred from homology"/>
<evidence type="ECO:0000313" key="3">
    <source>
        <dbReference type="Proteomes" id="UP000650524"/>
    </source>
</evidence>
<dbReference type="Gene3D" id="3.40.190.150">
    <property type="entry name" value="Bordetella uptake gene, domain 1"/>
    <property type="match status" value="1"/>
</dbReference>
<dbReference type="PANTHER" id="PTHR42928">
    <property type="entry name" value="TRICARBOXYLATE-BINDING PROTEIN"/>
    <property type="match status" value="1"/>
</dbReference>
<dbReference type="InterPro" id="IPR042100">
    <property type="entry name" value="Bug_dom1"/>
</dbReference>
<dbReference type="PANTHER" id="PTHR42928:SF5">
    <property type="entry name" value="BLR1237 PROTEIN"/>
    <property type="match status" value="1"/>
</dbReference>
<accession>A0A8J6N1H2</accession>
<organism evidence="2 3">
    <name type="scientific">Candidatus Desulfacyla euxinica</name>
    <dbReference type="NCBI Taxonomy" id="2841693"/>
    <lineage>
        <taxon>Bacteria</taxon>
        <taxon>Deltaproteobacteria</taxon>
        <taxon>Candidatus Desulfacyla</taxon>
    </lineage>
</organism>
<dbReference type="PIRSF" id="PIRSF017082">
    <property type="entry name" value="YflP"/>
    <property type="match status" value="1"/>
</dbReference>
<reference evidence="2 3" key="1">
    <citation type="submission" date="2020-08" db="EMBL/GenBank/DDBJ databases">
        <title>Bridging the membrane lipid divide: bacteria of the FCB group superphylum have the potential to synthesize archaeal ether lipids.</title>
        <authorList>
            <person name="Villanueva L."/>
            <person name="Von Meijenfeldt F.A.B."/>
            <person name="Westbye A.B."/>
            <person name="Yadav S."/>
            <person name="Hopmans E.C."/>
            <person name="Dutilh B.E."/>
            <person name="Sinninghe Damste J.S."/>
        </authorList>
    </citation>
    <scope>NUCLEOTIDE SEQUENCE [LARGE SCALE GENOMIC DNA]</scope>
    <source>
        <strain evidence="2">NIOZ-UU27</strain>
    </source>
</reference>
<dbReference type="Pfam" id="PF03401">
    <property type="entry name" value="TctC"/>
    <property type="match status" value="1"/>
</dbReference>
<dbReference type="Gene3D" id="3.40.190.10">
    <property type="entry name" value="Periplasmic binding protein-like II"/>
    <property type="match status" value="1"/>
</dbReference>
<gene>
    <name evidence="2" type="ORF">H8E19_17220</name>
</gene>
<name>A0A8J6N1H2_9DELT</name>
<protein>
    <submittedName>
        <fullName evidence="2">Tripartite tricarboxylate transporter substrate binding protein</fullName>
    </submittedName>
</protein>
<dbReference type="Proteomes" id="UP000650524">
    <property type="component" value="Unassembled WGS sequence"/>
</dbReference>
<comment type="caution">
    <text evidence="2">The sequence shown here is derived from an EMBL/GenBank/DDBJ whole genome shotgun (WGS) entry which is preliminary data.</text>
</comment>
<evidence type="ECO:0000256" key="1">
    <source>
        <dbReference type="ARBA" id="ARBA00006987"/>
    </source>
</evidence>
<sequence length="328" mass="36808">MEKNTFWRIALVLTLVAVFALPATPFAMEKPNGFPNRPMTMIVPYGAGGGSDQLARAMATALEKVVGVPVKVVNKPGGSGVAGLSDFFMARPDGYTITEHIDDAATLYASGVIKENPSEDWYPACIAQIAFSQIYVRPDDKRFPDWDAFVKYAKENPGKIKLANVANVGSMERVVTSLLEDDQGIKLTQVSFDKPAERYGALVGGHVDALFEQPGDVRPYMESNDMKPILTILNERPKAFSDVVCLNDIGAKFKPLFRFRGFFIRKDVPKDRQKYLEWALKTAWNSDEFQKFNRKKYMHLINSYRDIEGGKVLVEETVETYRKMGVKK</sequence>
<dbReference type="CDD" id="cd07012">
    <property type="entry name" value="PBP2_Bug_TTT"/>
    <property type="match status" value="1"/>
</dbReference>
<comment type="similarity">
    <text evidence="1">Belongs to the UPF0065 (bug) family.</text>
</comment>
<dbReference type="AlphaFoldDB" id="A0A8J6N1H2"/>
<dbReference type="EMBL" id="JACNJD010000351">
    <property type="protein sequence ID" value="MBC8179147.1"/>
    <property type="molecule type" value="Genomic_DNA"/>
</dbReference>
<evidence type="ECO:0000313" key="2">
    <source>
        <dbReference type="EMBL" id="MBC8179147.1"/>
    </source>
</evidence>
<dbReference type="SUPFAM" id="SSF53850">
    <property type="entry name" value="Periplasmic binding protein-like II"/>
    <property type="match status" value="1"/>
</dbReference>
<dbReference type="InterPro" id="IPR005064">
    <property type="entry name" value="BUG"/>
</dbReference>